<dbReference type="EMBL" id="CP041616">
    <property type="protein sequence ID" value="QDO89241.1"/>
    <property type="molecule type" value="Genomic_DNA"/>
</dbReference>
<sequence length="68" mass="7473">MSDSIEPWVREILRCPVGRHELVDRLNGAGEPVLECAEDCGGPGQRRQFPITEGIPVLLESDATTVTR</sequence>
<evidence type="ECO:0008006" key="3">
    <source>
        <dbReference type="Google" id="ProtNLM"/>
    </source>
</evidence>
<organism evidence="1 2">
    <name type="scientific">Ornithinimicrobium ciconiae</name>
    <dbReference type="NCBI Taxonomy" id="2594265"/>
    <lineage>
        <taxon>Bacteria</taxon>
        <taxon>Bacillati</taxon>
        <taxon>Actinomycetota</taxon>
        <taxon>Actinomycetes</taxon>
        <taxon>Micrococcales</taxon>
        <taxon>Ornithinimicrobiaceae</taxon>
        <taxon>Ornithinimicrobium</taxon>
    </lineage>
</organism>
<keyword evidence="2" id="KW-1185">Reference proteome</keyword>
<evidence type="ECO:0000313" key="2">
    <source>
        <dbReference type="Proteomes" id="UP000315395"/>
    </source>
</evidence>
<accession>A0A516GCJ8</accession>
<protein>
    <recommendedName>
        <fullName evidence="3">Trm112 family protein</fullName>
    </recommendedName>
</protein>
<dbReference type="SUPFAM" id="SSF158997">
    <property type="entry name" value="Trm112p-like"/>
    <property type="match status" value="1"/>
</dbReference>
<evidence type="ECO:0000313" key="1">
    <source>
        <dbReference type="EMBL" id="QDO89241.1"/>
    </source>
</evidence>
<name>A0A516GCJ8_9MICO</name>
<dbReference type="Gene3D" id="2.20.25.10">
    <property type="match status" value="1"/>
</dbReference>
<proteinExistence type="predicted"/>
<dbReference type="AlphaFoldDB" id="A0A516GCJ8"/>
<dbReference type="RefSeq" id="WP_143783916.1">
    <property type="nucleotide sequence ID" value="NZ_CP041616.1"/>
</dbReference>
<reference evidence="1 2" key="1">
    <citation type="submission" date="2019-07" db="EMBL/GenBank/DDBJ databases">
        <title>complete genome sequencing of Ornithinimicrobium sp. H23M54.</title>
        <authorList>
            <person name="Bae J.-W."/>
            <person name="Lee S.-Y."/>
        </authorList>
    </citation>
    <scope>NUCLEOTIDE SEQUENCE [LARGE SCALE GENOMIC DNA]</scope>
    <source>
        <strain evidence="1 2">H23M54</strain>
    </source>
</reference>
<dbReference type="Proteomes" id="UP000315395">
    <property type="component" value="Chromosome"/>
</dbReference>
<dbReference type="OrthoDB" id="9812205at2"/>
<dbReference type="KEGG" id="orz:FNH13_13640"/>
<gene>
    <name evidence="1" type="ORF">FNH13_13640</name>
</gene>